<accession>A0A0B3VKR8</accession>
<feature type="domain" description="PRD" evidence="2">
    <location>
        <begin position="64"/>
        <end position="168"/>
    </location>
</feature>
<dbReference type="EMBL" id="JWHR01000079">
    <property type="protein sequence ID" value="KHS57376.1"/>
    <property type="molecule type" value="Genomic_DNA"/>
</dbReference>
<protein>
    <submittedName>
        <fullName evidence="3">Transcriptional antiterminator</fullName>
    </submittedName>
</protein>
<gene>
    <name evidence="3" type="ORF">QX51_09070</name>
</gene>
<dbReference type="InterPro" id="IPR011608">
    <property type="entry name" value="PRD"/>
</dbReference>
<dbReference type="Pfam" id="PF00874">
    <property type="entry name" value="PRD"/>
    <property type="match status" value="2"/>
</dbReference>
<dbReference type="AlphaFoldDB" id="A0A0B3VKR8"/>
<dbReference type="GO" id="GO:0006355">
    <property type="term" value="P:regulation of DNA-templated transcription"/>
    <property type="evidence" value="ECO:0007669"/>
    <property type="project" value="InterPro"/>
</dbReference>
<dbReference type="GO" id="GO:0003723">
    <property type="term" value="F:RNA binding"/>
    <property type="evidence" value="ECO:0007669"/>
    <property type="project" value="InterPro"/>
</dbReference>
<dbReference type="Gene3D" id="1.10.1790.10">
    <property type="entry name" value="PRD domain"/>
    <property type="match status" value="2"/>
</dbReference>
<dbReference type="InterPro" id="IPR036634">
    <property type="entry name" value="PRD_sf"/>
</dbReference>
<dbReference type="SUPFAM" id="SSF50151">
    <property type="entry name" value="SacY-like RNA-binding domain"/>
    <property type="match status" value="1"/>
</dbReference>
<dbReference type="STRING" id="1577792.QX51_09070"/>
<dbReference type="OrthoDB" id="9813552at2"/>
<proteinExistence type="predicted"/>
<evidence type="ECO:0000256" key="1">
    <source>
        <dbReference type="ARBA" id="ARBA00022737"/>
    </source>
</evidence>
<dbReference type="PROSITE" id="PS51372">
    <property type="entry name" value="PRD_2"/>
    <property type="match status" value="2"/>
</dbReference>
<organism evidence="3 4">
    <name type="scientific">Terrisporobacter othiniensis</name>
    <dbReference type="NCBI Taxonomy" id="1577792"/>
    <lineage>
        <taxon>Bacteria</taxon>
        <taxon>Bacillati</taxon>
        <taxon>Bacillota</taxon>
        <taxon>Clostridia</taxon>
        <taxon>Peptostreptococcales</taxon>
        <taxon>Peptostreptococcaceae</taxon>
        <taxon>Terrisporobacter</taxon>
    </lineage>
</organism>
<evidence type="ECO:0000313" key="3">
    <source>
        <dbReference type="EMBL" id="KHS57376.1"/>
    </source>
</evidence>
<dbReference type="RefSeq" id="WP_039679587.1">
    <property type="nucleotide sequence ID" value="NZ_JAWGXO010000007.1"/>
</dbReference>
<name>A0A0B3VKR8_9FIRM</name>
<comment type="caution">
    <text evidence="3">The sequence shown here is derived from an EMBL/GenBank/DDBJ whole genome shotgun (WGS) entry which is preliminary data.</text>
</comment>
<keyword evidence="1" id="KW-0677">Repeat</keyword>
<feature type="domain" description="PRD" evidence="2">
    <location>
        <begin position="169"/>
        <end position="271"/>
    </location>
</feature>
<dbReference type="PANTHER" id="PTHR30185">
    <property type="entry name" value="CRYPTIC BETA-GLUCOSIDE BGL OPERON ANTITERMINATOR"/>
    <property type="match status" value="1"/>
</dbReference>
<dbReference type="InterPro" id="IPR004341">
    <property type="entry name" value="CAT_RNA-bd_dom"/>
</dbReference>
<dbReference type="InterPro" id="IPR036650">
    <property type="entry name" value="CAT_RNA-bd_dom_sf"/>
</dbReference>
<dbReference type="Proteomes" id="UP000031189">
    <property type="component" value="Unassembled WGS sequence"/>
</dbReference>
<keyword evidence="4" id="KW-1185">Reference proteome</keyword>
<dbReference type="InterPro" id="IPR050661">
    <property type="entry name" value="BglG_antiterminators"/>
</dbReference>
<sequence>MIAVKIFNNNALSTVTHDGKDAILIGLGIGFNKRPGDKVSEEKIEKIYYVQDDMQTKFLEMLKNVDSDVMEASEKIVGLIPGSEGKFSNKGILSLIEHISFAIERTKNGIFLPNLMLSDIKMMYSKEFELGLKALDIIQEICHIRLPGDEAGYIALHFVNMQSNDNLAYDTLKFVKGSIDLIKECYGIELDESNLTTLRFMTHLKFLAQRIFKKEALQDDKMIEMYDYLIGNNYKNEEYLQKLDKYIEKEFKYKLDKSEKVYLLLHLTKIL</sequence>
<evidence type="ECO:0000313" key="4">
    <source>
        <dbReference type="Proteomes" id="UP000031189"/>
    </source>
</evidence>
<reference evidence="3 4" key="1">
    <citation type="submission" date="2014-12" db="EMBL/GenBank/DDBJ databases">
        <title>Draft genome sequence of Terrisporobacter sp. 08-306576, isolated from the blood culture of a bacteremia patient.</title>
        <authorList>
            <person name="Lund L.C."/>
            <person name="Sydenham T.V."/>
            <person name="Hogh S.V."/>
            <person name="Skov M.N."/>
            <person name="Kemp M."/>
            <person name="Justesen U.S."/>
        </authorList>
    </citation>
    <scope>NUCLEOTIDE SEQUENCE [LARGE SCALE GENOMIC DNA]</scope>
    <source>
        <strain evidence="3 4">08-306576</strain>
    </source>
</reference>
<dbReference type="PANTHER" id="PTHR30185:SF15">
    <property type="entry name" value="CRYPTIC BETA-GLUCOSIDE BGL OPERON ANTITERMINATOR"/>
    <property type="match status" value="1"/>
</dbReference>
<evidence type="ECO:0000259" key="2">
    <source>
        <dbReference type="PROSITE" id="PS51372"/>
    </source>
</evidence>
<dbReference type="Gene3D" id="2.30.24.10">
    <property type="entry name" value="CAT RNA-binding domain"/>
    <property type="match status" value="1"/>
</dbReference>
<dbReference type="SMART" id="SM01061">
    <property type="entry name" value="CAT_RBD"/>
    <property type="match status" value="1"/>
</dbReference>
<dbReference type="Pfam" id="PF03123">
    <property type="entry name" value="CAT_RBD"/>
    <property type="match status" value="1"/>
</dbReference>
<dbReference type="SUPFAM" id="SSF63520">
    <property type="entry name" value="PTS-regulatory domain, PRD"/>
    <property type="match status" value="2"/>
</dbReference>